<dbReference type="Proteomes" id="UP000518300">
    <property type="component" value="Unassembled WGS sequence"/>
</dbReference>
<dbReference type="InterPro" id="IPR052351">
    <property type="entry name" value="Ornithine_N-alpha-AT"/>
</dbReference>
<evidence type="ECO:0000256" key="1">
    <source>
        <dbReference type="ARBA" id="ARBA00005189"/>
    </source>
</evidence>
<proteinExistence type="predicted"/>
<evidence type="ECO:0000256" key="2">
    <source>
        <dbReference type="ARBA" id="ARBA00022516"/>
    </source>
</evidence>
<evidence type="ECO:0000256" key="5">
    <source>
        <dbReference type="ARBA" id="ARBA00023315"/>
    </source>
</evidence>
<accession>A0A848LL72</accession>
<dbReference type="PANTHER" id="PTHR37323">
    <property type="entry name" value="GCN5-RELATED N-ACETYLTRANSFERASE"/>
    <property type="match status" value="1"/>
</dbReference>
<sequence length="301" mass="32941">MADTNLSRALSVLAEDPASSPSGNGLRPLCEFGGLRVYALQLSEHPALVQHITRLRASVFGEGGAWNYGLDDQDAWAIQLVAFEEDAPVGALRLCMGDELMGRQGLSAFYLNTGWVLDARAASFFGTALEYGRFWALRGHPRSQTITNALLSALGAYARQRPAYQHVFGTVSLLGFEAAHLGLVVDYLRRHHLPAEHWIHPRRPFQAPGPAPEPRMASEPRAQAFRALVNRLKAGAPSQSLPFLLHLYLRQGARMLGDVALDATGQKLLIPLYVDMSTFQGFTERLRLRAGTPPPAPGPQD</sequence>
<dbReference type="RefSeq" id="WP_169347729.1">
    <property type="nucleotide sequence ID" value="NZ_JABBJJ010000138.1"/>
</dbReference>
<dbReference type="AlphaFoldDB" id="A0A848LL72"/>
<dbReference type="EMBL" id="JABBJJ010000138">
    <property type="protein sequence ID" value="NMO18461.1"/>
    <property type="molecule type" value="Genomic_DNA"/>
</dbReference>
<comment type="pathway">
    <text evidence="1">Lipid metabolism.</text>
</comment>
<evidence type="ECO:0000313" key="7">
    <source>
        <dbReference type="Proteomes" id="UP000518300"/>
    </source>
</evidence>
<gene>
    <name evidence="6" type="ORF">HG543_26890</name>
</gene>
<dbReference type="GO" id="GO:0006629">
    <property type="term" value="P:lipid metabolic process"/>
    <property type="evidence" value="ECO:0007669"/>
    <property type="project" value="UniProtKB-KW"/>
</dbReference>
<keyword evidence="2" id="KW-0444">Lipid biosynthesis</keyword>
<dbReference type="GO" id="GO:0016746">
    <property type="term" value="F:acyltransferase activity"/>
    <property type="evidence" value="ECO:0007669"/>
    <property type="project" value="UniProtKB-KW"/>
</dbReference>
<dbReference type="SUPFAM" id="SSF55729">
    <property type="entry name" value="Acyl-CoA N-acyltransferases (Nat)"/>
    <property type="match status" value="1"/>
</dbReference>
<comment type="caution">
    <text evidence="6">The sequence shown here is derived from an EMBL/GenBank/DDBJ whole genome shotgun (WGS) entry which is preliminary data.</text>
</comment>
<evidence type="ECO:0000256" key="3">
    <source>
        <dbReference type="ARBA" id="ARBA00022679"/>
    </source>
</evidence>
<organism evidence="6 7">
    <name type="scientific">Pyxidicoccus fallax</name>
    <dbReference type="NCBI Taxonomy" id="394095"/>
    <lineage>
        <taxon>Bacteria</taxon>
        <taxon>Pseudomonadati</taxon>
        <taxon>Myxococcota</taxon>
        <taxon>Myxococcia</taxon>
        <taxon>Myxococcales</taxon>
        <taxon>Cystobacterineae</taxon>
        <taxon>Myxococcaceae</taxon>
        <taxon>Pyxidicoccus</taxon>
    </lineage>
</organism>
<reference evidence="6 7" key="1">
    <citation type="submission" date="2020-04" db="EMBL/GenBank/DDBJ databases">
        <title>Draft genome of Pyxidicoccus fallax type strain.</title>
        <authorList>
            <person name="Whitworth D.E."/>
        </authorList>
    </citation>
    <scope>NUCLEOTIDE SEQUENCE [LARGE SCALE GENOMIC DNA]</scope>
    <source>
        <strain evidence="6 7">DSM 14698</strain>
    </source>
</reference>
<evidence type="ECO:0008006" key="8">
    <source>
        <dbReference type="Google" id="ProtNLM"/>
    </source>
</evidence>
<keyword evidence="3" id="KW-0808">Transferase</keyword>
<evidence type="ECO:0000256" key="4">
    <source>
        <dbReference type="ARBA" id="ARBA00023098"/>
    </source>
</evidence>
<protein>
    <recommendedName>
        <fullName evidence="8">Hemolysin</fullName>
    </recommendedName>
</protein>
<dbReference type="Gene3D" id="3.40.630.30">
    <property type="match status" value="1"/>
</dbReference>
<name>A0A848LL72_9BACT</name>
<evidence type="ECO:0000313" key="6">
    <source>
        <dbReference type="EMBL" id="NMO18461.1"/>
    </source>
</evidence>
<keyword evidence="4" id="KW-0443">Lipid metabolism</keyword>
<keyword evidence="7" id="KW-1185">Reference proteome</keyword>
<dbReference type="InterPro" id="IPR016181">
    <property type="entry name" value="Acyl_CoA_acyltransferase"/>
</dbReference>
<dbReference type="PANTHER" id="PTHR37323:SF1">
    <property type="entry name" value="L-ORNITHINE N(ALPHA)-ACYLTRANSFERASE"/>
    <property type="match status" value="1"/>
</dbReference>
<keyword evidence="5" id="KW-0012">Acyltransferase</keyword>